<feature type="transmembrane region" description="Helical" evidence="2">
    <location>
        <begin position="59"/>
        <end position="81"/>
    </location>
</feature>
<feature type="compositionally biased region" description="Basic and acidic residues" evidence="1">
    <location>
        <begin position="1"/>
        <end position="11"/>
    </location>
</feature>
<keyword evidence="2" id="KW-0812">Transmembrane</keyword>
<evidence type="ECO:0000256" key="2">
    <source>
        <dbReference type="SAM" id="Phobius"/>
    </source>
</evidence>
<accession>A0ABY8B509</accession>
<dbReference type="Proteomes" id="UP001216510">
    <property type="component" value="Chromosome"/>
</dbReference>
<sequence length="84" mass="8475">MTNIEPEHYPQDDLGGTLNVPAGAEHVAPMRHPAVETATASVAPAATPAIAPPPERASLAVKLIVGAVVTVCVALGAMLLMRGA</sequence>
<organism evidence="3 4">
    <name type="scientific">Pseudoduganella chitinolytica</name>
    <dbReference type="NCBI Taxonomy" id="34070"/>
    <lineage>
        <taxon>Bacteria</taxon>
        <taxon>Pseudomonadati</taxon>
        <taxon>Pseudomonadota</taxon>
        <taxon>Betaproteobacteria</taxon>
        <taxon>Burkholderiales</taxon>
        <taxon>Oxalobacteraceae</taxon>
        <taxon>Telluria group</taxon>
        <taxon>Pseudoduganella</taxon>
    </lineage>
</organism>
<dbReference type="EMBL" id="CP119083">
    <property type="protein sequence ID" value="WEF31032.1"/>
    <property type="molecule type" value="Genomic_DNA"/>
</dbReference>
<dbReference type="RefSeq" id="WP_277413823.1">
    <property type="nucleotide sequence ID" value="NZ_CP119083.1"/>
</dbReference>
<keyword evidence="4" id="KW-1185">Reference proteome</keyword>
<keyword evidence="2" id="KW-0472">Membrane</keyword>
<evidence type="ECO:0000313" key="3">
    <source>
        <dbReference type="EMBL" id="WEF31032.1"/>
    </source>
</evidence>
<reference evidence="3 4" key="1">
    <citation type="submission" date="2023-02" db="EMBL/GenBank/DDBJ databases">
        <title>Gemone sequence of Telluria chitinolytica ACM 3522T.</title>
        <authorList>
            <person name="Frediansyah A."/>
            <person name="Miess H."/>
            <person name="Gross H."/>
        </authorList>
    </citation>
    <scope>NUCLEOTIDE SEQUENCE [LARGE SCALE GENOMIC DNA]</scope>
    <source>
        <strain evidence="3 4">ACM 3522</strain>
    </source>
</reference>
<protein>
    <submittedName>
        <fullName evidence="3">Uncharacterized protein</fullName>
    </submittedName>
</protein>
<proteinExistence type="predicted"/>
<gene>
    <name evidence="3" type="ORF">PX653_16310</name>
</gene>
<keyword evidence="2" id="KW-1133">Transmembrane helix</keyword>
<evidence type="ECO:0000256" key="1">
    <source>
        <dbReference type="SAM" id="MobiDB-lite"/>
    </source>
</evidence>
<evidence type="ECO:0000313" key="4">
    <source>
        <dbReference type="Proteomes" id="UP001216510"/>
    </source>
</evidence>
<feature type="region of interest" description="Disordered" evidence="1">
    <location>
        <begin position="1"/>
        <end position="21"/>
    </location>
</feature>
<name>A0ABY8B509_9BURK</name>